<dbReference type="Proteomes" id="UP000008720">
    <property type="component" value="Chromosome"/>
</dbReference>
<keyword evidence="5" id="KW-1185">Reference proteome</keyword>
<sequence>MKGKLLILFVLLTVQQAYSQIGTGDVLIGGSFQYQNIESADFQEIRILPNVQYFLNDNISIGGTVGFVTSRNNLGQDVYGRTNTILVSPEARYHIDLGDNLKFYGAANLGLGFGGTVGIDGNDRTDGNDISTFDFSINPGILFTPGSKVGFNFELNLISFNRYAVSNPNTNTTTVTNRINLGINTFTPTFGLYYILGN</sequence>
<name>E4TQI1_MARTH</name>
<dbReference type="OrthoDB" id="945117at2"/>
<dbReference type="AlphaFoldDB" id="E4TQI1"/>
<keyword evidence="1 2" id="KW-0732">Signal</keyword>
<dbReference type="InterPro" id="IPR027385">
    <property type="entry name" value="Beta-barrel_OMP"/>
</dbReference>
<feature type="chain" id="PRO_5003190007" description="Outer membrane protein beta-barrel domain-containing protein" evidence="2">
    <location>
        <begin position="20"/>
        <end position="198"/>
    </location>
</feature>
<organism evidence="4 5">
    <name type="scientific">Marivirga tractuosa (strain ATCC 23168 / DSM 4126 / NBRC 15989 / NCIMB 1408 / VKM B-1430 / H-43)</name>
    <name type="common">Microscilla tractuosa</name>
    <name type="synonym">Flexibacter tractuosus</name>
    <dbReference type="NCBI Taxonomy" id="643867"/>
    <lineage>
        <taxon>Bacteria</taxon>
        <taxon>Pseudomonadati</taxon>
        <taxon>Bacteroidota</taxon>
        <taxon>Cytophagia</taxon>
        <taxon>Cytophagales</taxon>
        <taxon>Marivirgaceae</taxon>
        <taxon>Marivirga</taxon>
    </lineage>
</organism>
<reference evidence="4 5" key="1">
    <citation type="journal article" date="2011" name="Stand. Genomic Sci.">
        <title>Complete genome sequence of Marivirga tractuosa type strain (H-43).</title>
        <authorList>
            <person name="Pagani I."/>
            <person name="Chertkov O."/>
            <person name="Lapidus A."/>
            <person name="Lucas S."/>
            <person name="Del Rio T.G."/>
            <person name="Tice H."/>
            <person name="Copeland A."/>
            <person name="Cheng J.F."/>
            <person name="Nolan M."/>
            <person name="Saunders E."/>
            <person name="Pitluck S."/>
            <person name="Held B."/>
            <person name="Goodwin L."/>
            <person name="Liolios K."/>
            <person name="Ovchinikova G."/>
            <person name="Ivanova N."/>
            <person name="Mavromatis K."/>
            <person name="Pati A."/>
            <person name="Chen A."/>
            <person name="Palaniappan K."/>
            <person name="Land M."/>
            <person name="Hauser L."/>
            <person name="Jeffries C.D."/>
            <person name="Detter J.C."/>
            <person name="Han C."/>
            <person name="Tapia R."/>
            <person name="Ngatchou-Djao O.D."/>
            <person name="Rohde M."/>
            <person name="Goker M."/>
            <person name="Spring S."/>
            <person name="Sikorski J."/>
            <person name="Woyke T."/>
            <person name="Bristow J."/>
            <person name="Eisen J.A."/>
            <person name="Markowitz V."/>
            <person name="Hugenholtz P."/>
            <person name="Klenk H.P."/>
            <person name="Kyrpides N.C."/>
        </authorList>
    </citation>
    <scope>NUCLEOTIDE SEQUENCE [LARGE SCALE GENOMIC DNA]</scope>
    <source>
        <strain evidence="5">ATCC 23168 / DSM 4126 / NBRC 15989 / NCIMB 1408 / VKM B-1430 / H-43</strain>
    </source>
</reference>
<dbReference type="HOGENOM" id="CLU_100971_1_0_10"/>
<accession>E4TQI1</accession>
<evidence type="ECO:0000313" key="5">
    <source>
        <dbReference type="Proteomes" id="UP000008720"/>
    </source>
</evidence>
<evidence type="ECO:0000259" key="3">
    <source>
        <dbReference type="Pfam" id="PF13505"/>
    </source>
</evidence>
<evidence type="ECO:0000256" key="2">
    <source>
        <dbReference type="SAM" id="SignalP"/>
    </source>
</evidence>
<dbReference type="KEGG" id="mtt:Ftrac_3707"/>
<proteinExistence type="predicted"/>
<dbReference type="Pfam" id="PF13505">
    <property type="entry name" value="OMP_b-brl"/>
    <property type="match status" value="1"/>
</dbReference>
<dbReference type="RefSeq" id="WP_013455816.1">
    <property type="nucleotide sequence ID" value="NC_014759.1"/>
</dbReference>
<dbReference type="EMBL" id="CP002349">
    <property type="protein sequence ID" value="ADR23674.1"/>
    <property type="molecule type" value="Genomic_DNA"/>
</dbReference>
<dbReference type="STRING" id="643867.Ftrac_3707"/>
<feature type="domain" description="Outer membrane protein beta-barrel" evidence="3">
    <location>
        <begin position="7"/>
        <end position="175"/>
    </location>
</feature>
<evidence type="ECO:0000313" key="4">
    <source>
        <dbReference type="EMBL" id="ADR23674.1"/>
    </source>
</evidence>
<gene>
    <name evidence="4" type="ordered locus">Ftrac_3707</name>
</gene>
<feature type="signal peptide" evidence="2">
    <location>
        <begin position="1"/>
        <end position="19"/>
    </location>
</feature>
<evidence type="ECO:0000256" key="1">
    <source>
        <dbReference type="ARBA" id="ARBA00022729"/>
    </source>
</evidence>
<protein>
    <recommendedName>
        <fullName evidence="3">Outer membrane protein beta-barrel domain-containing protein</fullName>
    </recommendedName>
</protein>